<comment type="caution">
    <text evidence="2">The sequence shown here is derived from an EMBL/GenBank/DDBJ whole genome shotgun (WGS) entry which is preliminary data.</text>
</comment>
<evidence type="ECO:0000259" key="1">
    <source>
        <dbReference type="Pfam" id="PF00557"/>
    </source>
</evidence>
<reference evidence="2 3" key="1">
    <citation type="submission" date="2014-02" db="EMBL/GenBank/DDBJ databases">
        <title>Kosmotoga genome sequencing.</title>
        <authorList>
            <person name="Pollo S.M."/>
            <person name="Charchuk R."/>
            <person name="Nesbo C.L."/>
        </authorList>
    </citation>
    <scope>NUCLEOTIDE SEQUENCE [LARGE SCALE GENOMIC DNA]</scope>
    <source>
        <strain evidence="2 3">S304</strain>
    </source>
</reference>
<dbReference type="STRING" id="1453497.AT15_05240"/>
<dbReference type="PANTHER" id="PTHR46112">
    <property type="entry name" value="AMINOPEPTIDASE"/>
    <property type="match status" value="1"/>
</dbReference>
<keyword evidence="3" id="KW-1185">Reference proteome</keyword>
<dbReference type="SUPFAM" id="SSF55920">
    <property type="entry name" value="Creatinase/aminopeptidase"/>
    <property type="match status" value="1"/>
</dbReference>
<organism evidence="2 3">
    <name type="scientific">Kosmotoga arenicorallina S304</name>
    <dbReference type="NCBI Taxonomy" id="1453497"/>
    <lineage>
        <taxon>Bacteria</taxon>
        <taxon>Thermotogati</taxon>
        <taxon>Thermotogota</taxon>
        <taxon>Thermotogae</taxon>
        <taxon>Kosmotogales</taxon>
        <taxon>Kosmotogaceae</taxon>
        <taxon>Kosmotoga</taxon>
    </lineage>
</organism>
<dbReference type="AlphaFoldDB" id="A0A176JUV6"/>
<dbReference type="PANTHER" id="PTHR46112:SF2">
    <property type="entry name" value="XAA-PRO AMINOPEPTIDASE P-RELATED"/>
    <property type="match status" value="1"/>
</dbReference>
<dbReference type="PATRIC" id="fig|1453497.3.peg.1041"/>
<dbReference type="CDD" id="cd01066">
    <property type="entry name" value="APP_MetAP"/>
    <property type="match status" value="1"/>
</dbReference>
<dbReference type="InterPro" id="IPR050659">
    <property type="entry name" value="Peptidase_M24B"/>
</dbReference>
<name>A0A176JUV6_9BACT</name>
<dbReference type="Proteomes" id="UP000077339">
    <property type="component" value="Unassembled WGS sequence"/>
</dbReference>
<proteinExistence type="predicted"/>
<protein>
    <recommendedName>
        <fullName evidence="1">Peptidase M24 domain-containing protein</fullName>
    </recommendedName>
</protein>
<dbReference type="Gene3D" id="3.90.230.10">
    <property type="entry name" value="Creatinase/methionine aminopeptidase superfamily"/>
    <property type="match status" value="1"/>
</dbReference>
<evidence type="ECO:0000313" key="3">
    <source>
        <dbReference type="Proteomes" id="UP000077339"/>
    </source>
</evidence>
<feature type="domain" description="Peptidase M24" evidence="1">
    <location>
        <begin position="146"/>
        <end position="337"/>
    </location>
</feature>
<dbReference type="Pfam" id="PF00557">
    <property type="entry name" value="Peptidase_M24"/>
    <property type="match status" value="1"/>
</dbReference>
<sequence length="371" mass="42250">MKLKAFFHERINKLREEILIPGKAKGLLISRSDNFSWLTFGARNHITLNTVEGVASLLITEDSVILLTDNIEKERLKSEEFYSDIWDELEIIEYNWWEGEEKLLSQLSIASAKELISDTGRYDTLNLNSRIAPFRYTLVEPEIETYRQLGKDCDEIFWELMPKLSPENTELEVQGMFYEALAKKGIEPLLTIVFGEDSSTRYRHNLSRNISIGKRVFVSICARKHGLVVSSTRSALFDVNAEITEQHRKNCYVDAVAIVNSLPGKRLSQIFLEIKRAYEAAGYDGEWKLHHQGGLAGYNPRELVASDFVDHILAKGNAVAWNPTITGTKSEDTVIVGEVPEIISFPQNSHWPAVELRVNDLTIRRPDIIVL</sequence>
<evidence type="ECO:0000313" key="2">
    <source>
        <dbReference type="EMBL" id="OAA27226.1"/>
    </source>
</evidence>
<dbReference type="InterPro" id="IPR000994">
    <property type="entry name" value="Pept_M24"/>
</dbReference>
<accession>A0A176JUV6</accession>
<dbReference type="InterPro" id="IPR036005">
    <property type="entry name" value="Creatinase/aminopeptidase-like"/>
</dbReference>
<gene>
    <name evidence="2" type="ORF">AT15_05240</name>
</gene>
<dbReference type="EMBL" id="JFHK01000028">
    <property type="protein sequence ID" value="OAA27226.1"/>
    <property type="molecule type" value="Genomic_DNA"/>
</dbReference>